<evidence type="ECO:0000313" key="2">
    <source>
        <dbReference type="EMBL" id="KWS02965.1"/>
    </source>
</evidence>
<feature type="region of interest" description="Disordered" evidence="1">
    <location>
        <begin position="1"/>
        <end position="25"/>
    </location>
</feature>
<gene>
    <name evidence="2" type="ORF">AZ78_0511</name>
</gene>
<dbReference type="AlphaFoldDB" id="A0A108U5J9"/>
<dbReference type="Proteomes" id="UP000023435">
    <property type="component" value="Unassembled WGS sequence"/>
</dbReference>
<protein>
    <submittedName>
        <fullName evidence="2">Minor pilin of type IV secretion complex, VirB5</fullName>
    </submittedName>
</protein>
<proteinExistence type="predicted"/>
<dbReference type="RefSeq" id="WP_235592176.1">
    <property type="nucleotide sequence ID" value="NZ_JAJA02000001.1"/>
</dbReference>
<organism evidence="2 3">
    <name type="scientific">Lysobacter capsici AZ78</name>
    <dbReference type="NCBI Taxonomy" id="1444315"/>
    <lineage>
        <taxon>Bacteria</taxon>
        <taxon>Pseudomonadati</taxon>
        <taxon>Pseudomonadota</taxon>
        <taxon>Gammaproteobacteria</taxon>
        <taxon>Lysobacterales</taxon>
        <taxon>Lysobacteraceae</taxon>
        <taxon>Lysobacter</taxon>
    </lineage>
</organism>
<evidence type="ECO:0000313" key="3">
    <source>
        <dbReference type="Proteomes" id="UP000023435"/>
    </source>
</evidence>
<name>A0A108U5J9_9GAMM</name>
<reference evidence="2 3" key="1">
    <citation type="journal article" date="2014" name="Genome Announc.">
        <title>Draft Genome Sequence of Lysobacter capsici AZ78, a Bacterium Antagonistic to Plant-Pathogenic Oomycetes.</title>
        <authorList>
            <person name="Puopolo G."/>
            <person name="Sonego P."/>
            <person name="Engelen K."/>
            <person name="Pertot I."/>
        </authorList>
    </citation>
    <scope>NUCLEOTIDE SEQUENCE [LARGE SCALE GENOMIC DNA]</scope>
    <source>
        <strain evidence="2 3">AZ78</strain>
    </source>
</reference>
<comment type="caution">
    <text evidence="2">The sequence shown here is derived from an EMBL/GenBank/DDBJ whole genome shotgun (WGS) entry which is preliminary data.</text>
</comment>
<dbReference type="EMBL" id="JAJA02000001">
    <property type="protein sequence ID" value="KWS02965.1"/>
    <property type="molecule type" value="Genomic_DNA"/>
</dbReference>
<sequence>MNAQPPRAASHARSSHTAASPARTRARATAPIALALAGLFAATPTRAQMVVNDPPALVAHIQNIAKNVIEFGKQAERWSATANHYKQQLVKLQKLQISNSQMVDDFPERPSNYGMEDRCPGSGGGLDGLRGQFSPQMDGDIVKQQLALCQRAVLAENAKYNDSVRMLKLLIRRNNEFGNINTQRDSVGESQGALAANDNEAQRFMIRTQMDLDYWQARMRAYDDYILALQNDQSRLARRALEGRKDGSGIGRVIGTDSIKSAFSF</sequence>
<accession>A0A108U5J9</accession>
<keyword evidence="3" id="KW-1185">Reference proteome</keyword>
<evidence type="ECO:0000256" key="1">
    <source>
        <dbReference type="SAM" id="MobiDB-lite"/>
    </source>
</evidence>